<dbReference type="InterPro" id="IPR029471">
    <property type="entry name" value="HNH_5"/>
</dbReference>
<keyword evidence="3" id="KW-1185">Reference proteome</keyword>
<name>A0ABS4ENW1_9HYPH</name>
<protein>
    <recommendedName>
        <fullName evidence="1">HNH endonuclease 5 domain-containing protein</fullName>
    </recommendedName>
</protein>
<sequence>METVFPPVFKCIYCGDEKGPFSKEHVIPVGLGGTWILPRASCEDCRKKTQKVENFCLRNHFGNTRIALDMKTRHPEQRPDNVAFSVTKKDLSVESVYIHKSELPIFLVLPVYPASRIVRTLTDKNIVDPSSNEWVHISSFETLQFLSGDGGAVKIASMDFTGFARFLAKMAHGYLVCTQGVDGFEHFLGDLICEKTEEYWHWVGSVVDWFVPPPTDDVFQIQGITHNETGHLIVRIRLFPNLNAPVYHVVGGRIRP</sequence>
<gene>
    <name evidence="2" type="ORF">J2Z75_003147</name>
</gene>
<dbReference type="Pfam" id="PF14279">
    <property type="entry name" value="HNH_5"/>
    <property type="match status" value="1"/>
</dbReference>
<dbReference type="Proteomes" id="UP000823786">
    <property type="component" value="Unassembled WGS sequence"/>
</dbReference>
<evidence type="ECO:0000313" key="2">
    <source>
        <dbReference type="EMBL" id="MBP1859630.1"/>
    </source>
</evidence>
<proteinExistence type="predicted"/>
<reference evidence="2 3" key="1">
    <citation type="submission" date="2021-03" db="EMBL/GenBank/DDBJ databases">
        <title>Genomic Encyclopedia of Type Strains, Phase IV (KMG-IV): sequencing the most valuable type-strain genomes for metagenomic binning, comparative biology and taxonomic classification.</title>
        <authorList>
            <person name="Goeker M."/>
        </authorList>
    </citation>
    <scope>NUCLEOTIDE SEQUENCE [LARGE SCALE GENOMIC DNA]</scope>
    <source>
        <strain evidence="2 3">DSM 26427</strain>
    </source>
</reference>
<comment type="caution">
    <text evidence="2">The sequence shown here is derived from an EMBL/GenBank/DDBJ whole genome shotgun (WGS) entry which is preliminary data.</text>
</comment>
<dbReference type="EMBL" id="JAGGJV010000005">
    <property type="protein sequence ID" value="MBP1859630.1"/>
    <property type="molecule type" value="Genomic_DNA"/>
</dbReference>
<organism evidence="2 3">
    <name type="scientific">Rhizobium herbae</name>
    <dbReference type="NCBI Taxonomy" id="508661"/>
    <lineage>
        <taxon>Bacteria</taxon>
        <taxon>Pseudomonadati</taxon>
        <taxon>Pseudomonadota</taxon>
        <taxon>Alphaproteobacteria</taxon>
        <taxon>Hyphomicrobiales</taxon>
        <taxon>Rhizobiaceae</taxon>
        <taxon>Rhizobium/Agrobacterium group</taxon>
        <taxon>Rhizobium</taxon>
    </lineage>
</organism>
<dbReference type="RefSeq" id="WP_209853656.1">
    <property type="nucleotide sequence ID" value="NZ_JAGGJV010000005.1"/>
</dbReference>
<accession>A0ABS4ENW1</accession>
<evidence type="ECO:0000259" key="1">
    <source>
        <dbReference type="Pfam" id="PF14279"/>
    </source>
</evidence>
<evidence type="ECO:0000313" key="3">
    <source>
        <dbReference type="Proteomes" id="UP000823786"/>
    </source>
</evidence>
<feature type="domain" description="HNH endonuclease 5" evidence="1">
    <location>
        <begin position="11"/>
        <end position="54"/>
    </location>
</feature>